<gene>
    <name evidence="1" type="ORF">N7G274_000448</name>
</gene>
<dbReference type="EMBL" id="JBEFKJ010000001">
    <property type="protein sequence ID" value="KAL2048536.1"/>
    <property type="molecule type" value="Genomic_DNA"/>
</dbReference>
<keyword evidence="2" id="KW-1185">Reference proteome</keyword>
<organism evidence="1 2">
    <name type="scientific">Stereocaulon virgatum</name>
    <dbReference type="NCBI Taxonomy" id="373712"/>
    <lineage>
        <taxon>Eukaryota</taxon>
        <taxon>Fungi</taxon>
        <taxon>Dikarya</taxon>
        <taxon>Ascomycota</taxon>
        <taxon>Pezizomycotina</taxon>
        <taxon>Lecanoromycetes</taxon>
        <taxon>OSLEUM clade</taxon>
        <taxon>Lecanoromycetidae</taxon>
        <taxon>Lecanorales</taxon>
        <taxon>Lecanorineae</taxon>
        <taxon>Stereocaulaceae</taxon>
        <taxon>Stereocaulon</taxon>
    </lineage>
</organism>
<name>A0ABR4ASK0_9LECA</name>
<accession>A0ABR4ASK0</accession>
<sequence length="104" mass="11047">MAILAGAKSMSAALPKNGTEKLPLTLVIGTQENVDSPALESWKTIARDIISLSVLRGRLDAEGEEIIFGKTSRAKETTRSGSSECVPTNSAAMDNRFAKIIINA</sequence>
<proteinExistence type="predicted"/>
<comment type="caution">
    <text evidence="1">The sequence shown here is derived from an EMBL/GenBank/DDBJ whole genome shotgun (WGS) entry which is preliminary data.</text>
</comment>
<reference evidence="1 2" key="1">
    <citation type="submission" date="2024-09" db="EMBL/GenBank/DDBJ databases">
        <title>Rethinking Asexuality: The Enigmatic Case of Functional Sexual Genes in Lepraria (Stereocaulaceae).</title>
        <authorList>
            <person name="Doellman M."/>
            <person name="Sun Y."/>
            <person name="Barcenas-Pena A."/>
            <person name="Lumbsch H.T."/>
            <person name="Grewe F."/>
        </authorList>
    </citation>
    <scope>NUCLEOTIDE SEQUENCE [LARGE SCALE GENOMIC DNA]</scope>
    <source>
        <strain evidence="1 2">Mercado 3170</strain>
    </source>
</reference>
<evidence type="ECO:0000313" key="2">
    <source>
        <dbReference type="Proteomes" id="UP001590950"/>
    </source>
</evidence>
<evidence type="ECO:0000313" key="1">
    <source>
        <dbReference type="EMBL" id="KAL2048536.1"/>
    </source>
</evidence>
<dbReference type="Proteomes" id="UP001590950">
    <property type="component" value="Unassembled WGS sequence"/>
</dbReference>
<protein>
    <submittedName>
        <fullName evidence="1">Uncharacterized protein</fullName>
    </submittedName>
</protein>